<dbReference type="eggNOG" id="COG0747">
    <property type="taxonomic scope" value="Bacteria"/>
</dbReference>
<dbReference type="Pfam" id="PF00496">
    <property type="entry name" value="SBP_bac_5"/>
    <property type="match status" value="1"/>
</dbReference>
<dbReference type="AlphaFoldDB" id="M0QPM5"/>
<proteinExistence type="predicted"/>
<dbReference type="InterPro" id="IPR000914">
    <property type="entry name" value="SBP_5_dom"/>
</dbReference>
<feature type="signal peptide" evidence="2">
    <location>
        <begin position="1"/>
        <end position="27"/>
    </location>
</feature>
<evidence type="ECO:0000259" key="3">
    <source>
        <dbReference type="Pfam" id="PF00496"/>
    </source>
</evidence>
<dbReference type="SUPFAM" id="SSF53850">
    <property type="entry name" value="Periplasmic binding protein-like II"/>
    <property type="match status" value="1"/>
</dbReference>
<dbReference type="EMBL" id="BANX01000038">
    <property type="protein sequence ID" value="GAC70635.1"/>
    <property type="molecule type" value="Genomic_DNA"/>
</dbReference>
<evidence type="ECO:0000313" key="4">
    <source>
        <dbReference type="EMBL" id="GAC70635.1"/>
    </source>
</evidence>
<evidence type="ECO:0000256" key="2">
    <source>
        <dbReference type="SAM" id="SignalP"/>
    </source>
</evidence>
<reference evidence="4 5" key="1">
    <citation type="submission" date="2013-01" db="EMBL/GenBank/DDBJ databases">
        <title>Whole genome shotgun sequence of Gordonia soli NBRC 108243.</title>
        <authorList>
            <person name="Isaki-Nakamura S."/>
            <person name="Hosoyama A."/>
            <person name="Tsuchikane K."/>
            <person name="Ando Y."/>
            <person name="Baba S."/>
            <person name="Ohji S."/>
            <person name="Hamada M."/>
            <person name="Tamura T."/>
            <person name="Yamazoe A."/>
            <person name="Yamazaki S."/>
            <person name="Fujita N."/>
        </authorList>
    </citation>
    <scope>NUCLEOTIDE SEQUENCE [LARGE SCALE GENOMIC DNA]</scope>
    <source>
        <strain evidence="4 5">NBRC 108243</strain>
    </source>
</reference>
<evidence type="ECO:0000313" key="5">
    <source>
        <dbReference type="Proteomes" id="UP000011666"/>
    </source>
</evidence>
<comment type="caution">
    <text evidence="4">The sequence shown here is derived from an EMBL/GenBank/DDBJ whole genome shotgun (WGS) entry which is preliminary data.</text>
</comment>
<keyword evidence="2" id="KW-0732">Signal</keyword>
<gene>
    <name evidence="4" type="ORF">GS4_38_00410</name>
</gene>
<evidence type="ECO:0000256" key="1">
    <source>
        <dbReference type="SAM" id="MobiDB-lite"/>
    </source>
</evidence>
<dbReference type="Gene3D" id="3.90.76.10">
    <property type="entry name" value="Dipeptide-binding Protein, Domain 1"/>
    <property type="match status" value="1"/>
</dbReference>
<dbReference type="OrthoDB" id="7888869at2"/>
<dbReference type="RefSeq" id="WP_007624834.1">
    <property type="nucleotide sequence ID" value="NZ_BANX01000038.1"/>
</dbReference>
<accession>M0QPM5</accession>
<dbReference type="STRING" id="1223545.GS4_38_00410"/>
<organism evidence="4 5">
    <name type="scientific">Gordonia soli NBRC 108243</name>
    <dbReference type="NCBI Taxonomy" id="1223545"/>
    <lineage>
        <taxon>Bacteria</taxon>
        <taxon>Bacillati</taxon>
        <taxon>Actinomycetota</taxon>
        <taxon>Actinomycetes</taxon>
        <taxon>Mycobacteriales</taxon>
        <taxon>Gordoniaceae</taxon>
        <taxon>Gordonia</taxon>
    </lineage>
</organism>
<dbReference type="InterPro" id="IPR039424">
    <property type="entry name" value="SBP_5"/>
</dbReference>
<dbReference type="CDD" id="cd08501">
    <property type="entry name" value="PBP2_Lpqw"/>
    <property type="match status" value="1"/>
</dbReference>
<sequence length="558" mass="61461">MITTGSGLVRRSAAVVAAALMVVAASAGCGAALDGGPSGSTEPEINPQPRSAISEGGSLTTALPEITPQWNIFHADSTAYAQTVWRWFNPTLAYFAPDGTYSFNRDFLTDVRTEVVDGKTVVTYTINPKAHFNDGTPIDWRSFDSTWRVSRGVDPSYVVSSTDGYDQIESVTRGVDDRQAVVRFEDIWAWPNGLFNYLMHPKAADAQTFNRGYLRNPHPEWGAGPYTISSYDANARTVVLERNPQWWGKRGKLDRRVFRQMEDQASLNAFRNGELDALSFASKDARAQVLTMGDIDIRTASSPQKSLLIVNLDAPLLSDPRVREGLLRGIDRATLARIRFTGLNFTEPLLGSLVMYPFQPGYTDNVSGVIDYDQGRARQLLDRAGWRVGDDGIRQRDGRSLQLSLPLLGDSPAVQNLARALQAMLRQIGIDIALPVRPNSDFSQVVINKEFDLFLMGFQSTDPYGTAYFCQIWCEGSQLNRAGAGSPELDAEIRKLARIADPKAQIARGNVLERQAFGQFSDLPLFNGPAMVATKQGLANYGAGQFYIGPVEDVGWQK</sequence>
<dbReference type="Gene3D" id="3.40.190.10">
    <property type="entry name" value="Periplasmic binding protein-like II"/>
    <property type="match status" value="1"/>
</dbReference>
<dbReference type="Proteomes" id="UP000011666">
    <property type="component" value="Unassembled WGS sequence"/>
</dbReference>
<feature type="compositionally biased region" description="Polar residues" evidence="1">
    <location>
        <begin position="39"/>
        <end position="56"/>
    </location>
</feature>
<dbReference type="Gene3D" id="3.10.105.10">
    <property type="entry name" value="Dipeptide-binding Protein, Domain 3"/>
    <property type="match status" value="1"/>
</dbReference>
<feature type="region of interest" description="Disordered" evidence="1">
    <location>
        <begin position="34"/>
        <end position="56"/>
    </location>
</feature>
<dbReference type="PANTHER" id="PTHR30290:SF65">
    <property type="entry name" value="MONOACYL PHOSPHATIDYLINOSITOL TETRAMANNOSIDE-BINDING PROTEIN LPQW-RELATED"/>
    <property type="match status" value="1"/>
</dbReference>
<dbReference type="GO" id="GO:1904680">
    <property type="term" value="F:peptide transmembrane transporter activity"/>
    <property type="evidence" value="ECO:0007669"/>
    <property type="project" value="TreeGrafter"/>
</dbReference>
<name>M0QPM5_9ACTN</name>
<feature type="domain" description="Solute-binding protein family 5" evidence="3">
    <location>
        <begin position="114"/>
        <end position="473"/>
    </location>
</feature>
<keyword evidence="5" id="KW-1185">Reference proteome</keyword>
<dbReference type="PANTHER" id="PTHR30290">
    <property type="entry name" value="PERIPLASMIC BINDING COMPONENT OF ABC TRANSPORTER"/>
    <property type="match status" value="1"/>
</dbReference>
<feature type="chain" id="PRO_5004004001" evidence="2">
    <location>
        <begin position="28"/>
        <end position="558"/>
    </location>
</feature>
<protein>
    <submittedName>
        <fullName evidence="4">Putative ABC transporter substrate-binding protein</fullName>
    </submittedName>
</protein>
<dbReference type="GO" id="GO:0015833">
    <property type="term" value="P:peptide transport"/>
    <property type="evidence" value="ECO:0007669"/>
    <property type="project" value="TreeGrafter"/>
</dbReference>